<evidence type="ECO:0000313" key="2">
    <source>
        <dbReference type="EMBL" id="MDC7675854.1"/>
    </source>
</evidence>
<name>A0ABT5HHY8_9CAUL</name>
<dbReference type="RefSeq" id="WP_272744172.1">
    <property type="nucleotide sequence ID" value="NZ_JAQQKV010000001.1"/>
</dbReference>
<dbReference type="InterPro" id="IPR010718">
    <property type="entry name" value="DUF1294"/>
</dbReference>
<comment type="caution">
    <text evidence="2">The sequence shown here is derived from an EMBL/GenBank/DDBJ whole genome shotgun (WGS) entry which is preliminary data.</text>
</comment>
<reference evidence="2 3" key="1">
    <citation type="submission" date="2023-01" db="EMBL/GenBank/DDBJ databases">
        <title>Novel species of the genus Asticcacaulis isolated from rivers.</title>
        <authorList>
            <person name="Lu H."/>
        </authorList>
    </citation>
    <scope>NUCLEOTIDE SEQUENCE [LARGE SCALE GENOMIC DNA]</scope>
    <source>
        <strain evidence="2 3">LKC15W</strain>
    </source>
</reference>
<accession>A0ABT5HHY8</accession>
<dbReference type="InterPro" id="IPR012156">
    <property type="entry name" value="Cold_shock_CspA"/>
</dbReference>
<gene>
    <name evidence="2" type="ORF">PQU98_06925</name>
</gene>
<protein>
    <submittedName>
        <fullName evidence="2">DUF1294 domain-containing protein</fullName>
    </submittedName>
</protein>
<evidence type="ECO:0000313" key="3">
    <source>
        <dbReference type="Proteomes" id="UP001218579"/>
    </source>
</evidence>
<proteinExistence type="predicted"/>
<feature type="transmembrane region" description="Helical" evidence="1">
    <location>
        <begin position="73"/>
        <end position="92"/>
    </location>
</feature>
<dbReference type="PIRSF" id="PIRSF002599">
    <property type="entry name" value="Cold_shock_A"/>
    <property type="match status" value="1"/>
</dbReference>
<keyword evidence="1" id="KW-1133">Transmembrane helix</keyword>
<organism evidence="2 3">
    <name type="scientific">Asticcacaulis machinosus</name>
    <dbReference type="NCBI Taxonomy" id="2984211"/>
    <lineage>
        <taxon>Bacteria</taxon>
        <taxon>Pseudomonadati</taxon>
        <taxon>Pseudomonadota</taxon>
        <taxon>Alphaproteobacteria</taxon>
        <taxon>Caulobacterales</taxon>
        <taxon>Caulobacteraceae</taxon>
        <taxon>Asticcacaulis</taxon>
    </lineage>
</organism>
<keyword evidence="3" id="KW-1185">Reference proteome</keyword>
<evidence type="ECO:0000256" key="1">
    <source>
        <dbReference type="SAM" id="Phobius"/>
    </source>
</evidence>
<dbReference type="Pfam" id="PF06961">
    <property type="entry name" value="DUF1294"/>
    <property type="match status" value="1"/>
</dbReference>
<dbReference type="EMBL" id="JAQQKV010000001">
    <property type="protein sequence ID" value="MDC7675854.1"/>
    <property type="molecule type" value="Genomic_DNA"/>
</dbReference>
<keyword evidence="1" id="KW-0472">Membrane</keyword>
<sequence length="95" mass="10686">MTIWLYLMAYLGVVNFLTYAVWAMDKTYATHGARRVSERRLLGLCLLGGWPSALIGTYRLRHKSSKPSFLIKMYSLIVLQLSGLGGLIWYATAAV</sequence>
<feature type="transmembrane region" description="Helical" evidence="1">
    <location>
        <begin position="5"/>
        <end position="21"/>
    </location>
</feature>
<feature type="transmembrane region" description="Helical" evidence="1">
    <location>
        <begin position="41"/>
        <end position="61"/>
    </location>
</feature>
<keyword evidence="1" id="KW-0812">Transmembrane</keyword>
<dbReference type="Proteomes" id="UP001218579">
    <property type="component" value="Unassembled WGS sequence"/>
</dbReference>